<dbReference type="EMBL" id="SCEB01215163">
    <property type="protein sequence ID" value="RXM30975.1"/>
    <property type="molecule type" value="Genomic_DNA"/>
</dbReference>
<dbReference type="Proteomes" id="UP000289886">
    <property type="component" value="Unassembled WGS sequence"/>
</dbReference>
<accession>A0A444U704</accession>
<comment type="caution">
    <text evidence="1">The sequence shown here is derived from an EMBL/GenBank/DDBJ whole genome shotgun (WGS) entry which is preliminary data.</text>
</comment>
<reference evidence="1 2" key="1">
    <citation type="submission" date="2019-01" db="EMBL/GenBank/DDBJ databases">
        <title>Draft Genome and Complete Hox-Cluster Characterization of the Sterlet Sturgeon (Acipenser ruthenus).</title>
        <authorList>
            <person name="Wei Q."/>
        </authorList>
    </citation>
    <scope>NUCLEOTIDE SEQUENCE [LARGE SCALE GENOMIC DNA]</scope>
    <source>
        <strain evidence="1">WHYD16114868_AA</strain>
        <tissue evidence="1">Blood</tissue>
    </source>
</reference>
<organism evidence="1 2">
    <name type="scientific">Acipenser ruthenus</name>
    <name type="common">Sterlet sturgeon</name>
    <dbReference type="NCBI Taxonomy" id="7906"/>
    <lineage>
        <taxon>Eukaryota</taxon>
        <taxon>Metazoa</taxon>
        <taxon>Chordata</taxon>
        <taxon>Craniata</taxon>
        <taxon>Vertebrata</taxon>
        <taxon>Euteleostomi</taxon>
        <taxon>Actinopterygii</taxon>
        <taxon>Chondrostei</taxon>
        <taxon>Acipenseriformes</taxon>
        <taxon>Acipenseridae</taxon>
        <taxon>Acipenser</taxon>
    </lineage>
</organism>
<sequence>MAQGEREVRAHRPKIGEGKRWQSWEDGRLPCKLKGHCVIIVEGEEETAGASSRTEMAGAQVSVKQGATSLPDMHSARPTTANYSMTIEAARDWPPWPPPFTASCRRTSPVTSALRIRGLCSLQQEGREGGRDVQSGSNVVWLFQWRGMSGGRGRRMTQTLRCLETPLLPEGCGRSGQDWA</sequence>
<dbReference type="AlphaFoldDB" id="A0A444U704"/>
<proteinExistence type="predicted"/>
<gene>
    <name evidence="1" type="ORF">EOD39_7376</name>
</gene>
<protein>
    <submittedName>
        <fullName evidence="1">Uncharacterized protein</fullName>
    </submittedName>
</protein>
<evidence type="ECO:0000313" key="1">
    <source>
        <dbReference type="EMBL" id="RXM30975.1"/>
    </source>
</evidence>
<keyword evidence="2" id="KW-1185">Reference proteome</keyword>
<name>A0A444U704_ACIRT</name>
<evidence type="ECO:0000313" key="2">
    <source>
        <dbReference type="Proteomes" id="UP000289886"/>
    </source>
</evidence>